<comment type="caution">
    <text evidence="6">The sequence shown here is derived from an EMBL/GenBank/DDBJ whole genome shotgun (WGS) entry which is preliminary data.</text>
</comment>
<dbReference type="PANTHER" id="PTHR12542">
    <property type="entry name" value="EXOCYST COMPLEX PROTEIN EXO70"/>
    <property type="match status" value="1"/>
</dbReference>
<name>A0A6G1CP96_9ORYZ</name>
<protein>
    <recommendedName>
        <fullName evidence="3">Exocyst subunit Exo70 family protein</fullName>
    </recommendedName>
</protein>
<organism evidence="6 7">
    <name type="scientific">Oryza meyeriana var. granulata</name>
    <dbReference type="NCBI Taxonomy" id="110450"/>
    <lineage>
        <taxon>Eukaryota</taxon>
        <taxon>Viridiplantae</taxon>
        <taxon>Streptophyta</taxon>
        <taxon>Embryophyta</taxon>
        <taxon>Tracheophyta</taxon>
        <taxon>Spermatophyta</taxon>
        <taxon>Magnoliopsida</taxon>
        <taxon>Liliopsida</taxon>
        <taxon>Poales</taxon>
        <taxon>Poaceae</taxon>
        <taxon>BOP clade</taxon>
        <taxon>Oryzoideae</taxon>
        <taxon>Oryzeae</taxon>
        <taxon>Oryzinae</taxon>
        <taxon>Oryza</taxon>
        <taxon>Oryza meyeriana</taxon>
    </lineage>
</organism>
<evidence type="ECO:0000259" key="5">
    <source>
        <dbReference type="Pfam" id="PF03081"/>
    </source>
</evidence>
<dbReference type="Pfam" id="PF03081">
    <property type="entry name" value="Exo70_C"/>
    <property type="match status" value="1"/>
</dbReference>
<dbReference type="SUPFAM" id="SSF74788">
    <property type="entry name" value="Cullin repeat-like"/>
    <property type="match status" value="1"/>
</dbReference>
<sequence>MAMHARFEVADVGGDGSSSGGSSPASVSGPSDSDGSSSTADEFPVDAYELRRRIAPLPSTSASVSALTGGDHGCFHPISPTSLSVLSDIDRHMQSMVLLLPAFASPATAPRAEALARWLGGFDVGWVLEMDAGGGCGSRFPRREVGRRVRVWTQALSIMDRVFRLRHREARNPINDAAAAQLAALGELASASAGAMLKLAAAVSALGSSPSTLLAALDVYVPVSEAYPGLARMFSWTWCAGAASHPVPAAADAALAALVDAARRCVRGLPASIRAHYPWRMPQGGEVHPCVGFWMGYFRCMLRTRVSLYLVLAGGDGDEATTPALVPGEGGLVAELITCLEAVLEEKSSELAFPGLRQVFMLNNTHAIVRRAVRSDLAMFLPPGWARAREEHMESYVKSYLDVSWAPIVSRLTGAAAAKPAAMSVLLQRRDPLAAFYSALENACSAQRCWKVPSPVLRRVLRRTVLNHVVPAYRRYLEEVEQLAAARTVEDLERQLSELFEG</sequence>
<keyword evidence="3" id="KW-0268">Exocytosis</keyword>
<evidence type="ECO:0000256" key="1">
    <source>
        <dbReference type="ARBA" id="ARBA00006756"/>
    </source>
</evidence>
<feature type="domain" description="Exocyst complex subunit Exo70 C-terminal" evidence="5">
    <location>
        <begin position="152"/>
        <end position="497"/>
    </location>
</feature>
<dbReference type="InterPro" id="IPR004140">
    <property type="entry name" value="Exo70"/>
</dbReference>
<dbReference type="GO" id="GO:0000145">
    <property type="term" value="C:exocyst"/>
    <property type="evidence" value="ECO:0007669"/>
    <property type="project" value="InterPro"/>
</dbReference>
<dbReference type="InterPro" id="IPR016159">
    <property type="entry name" value="Cullin_repeat-like_dom_sf"/>
</dbReference>
<dbReference type="GO" id="GO:0006887">
    <property type="term" value="P:exocytosis"/>
    <property type="evidence" value="ECO:0007669"/>
    <property type="project" value="UniProtKB-KW"/>
</dbReference>
<comment type="function">
    <text evidence="3">Component of the exocyst complex.</text>
</comment>
<evidence type="ECO:0000256" key="3">
    <source>
        <dbReference type="RuleBase" id="RU365026"/>
    </source>
</evidence>
<evidence type="ECO:0000256" key="2">
    <source>
        <dbReference type="ARBA" id="ARBA00022448"/>
    </source>
</evidence>
<keyword evidence="7" id="KW-1185">Reference proteome</keyword>
<evidence type="ECO:0000256" key="4">
    <source>
        <dbReference type="SAM" id="MobiDB-lite"/>
    </source>
</evidence>
<dbReference type="InterPro" id="IPR046364">
    <property type="entry name" value="Exo70_C"/>
</dbReference>
<dbReference type="GO" id="GO:0015031">
    <property type="term" value="P:protein transport"/>
    <property type="evidence" value="ECO:0007669"/>
    <property type="project" value="UniProtKB-KW"/>
</dbReference>
<keyword evidence="3" id="KW-0653">Protein transport</keyword>
<dbReference type="OrthoDB" id="676825at2759"/>
<dbReference type="PANTHER" id="PTHR12542:SF24">
    <property type="entry name" value="EXOCYST SUBUNIT EXO70 FAMILY PROTEIN"/>
    <property type="match status" value="1"/>
</dbReference>
<dbReference type="EMBL" id="SPHZ02000008">
    <property type="protein sequence ID" value="KAF0901940.1"/>
    <property type="molecule type" value="Genomic_DNA"/>
</dbReference>
<dbReference type="GO" id="GO:0005546">
    <property type="term" value="F:phosphatidylinositol-4,5-bisphosphate binding"/>
    <property type="evidence" value="ECO:0007669"/>
    <property type="project" value="InterPro"/>
</dbReference>
<evidence type="ECO:0000313" key="7">
    <source>
        <dbReference type="Proteomes" id="UP000479710"/>
    </source>
</evidence>
<comment type="similarity">
    <text evidence="1 3">Belongs to the EXO70 family.</text>
</comment>
<gene>
    <name evidence="6" type="ORF">E2562_011775</name>
</gene>
<accession>A0A6G1CP96</accession>
<feature type="region of interest" description="Disordered" evidence="4">
    <location>
        <begin position="1"/>
        <end position="41"/>
    </location>
</feature>
<keyword evidence="2 3" id="KW-0813">Transport</keyword>
<reference evidence="6 7" key="1">
    <citation type="submission" date="2019-11" db="EMBL/GenBank/DDBJ databases">
        <title>Whole genome sequence of Oryza granulata.</title>
        <authorList>
            <person name="Li W."/>
        </authorList>
    </citation>
    <scope>NUCLEOTIDE SEQUENCE [LARGE SCALE GENOMIC DNA]</scope>
    <source>
        <strain evidence="7">cv. Menghai</strain>
        <tissue evidence="6">Leaf</tissue>
    </source>
</reference>
<dbReference type="Gene3D" id="1.20.1280.170">
    <property type="entry name" value="Exocyst complex component Exo70"/>
    <property type="match status" value="1"/>
</dbReference>
<dbReference type="AlphaFoldDB" id="A0A6G1CP96"/>
<feature type="compositionally biased region" description="Low complexity" evidence="4">
    <location>
        <begin position="20"/>
        <end position="38"/>
    </location>
</feature>
<proteinExistence type="inferred from homology"/>
<dbReference type="Proteomes" id="UP000479710">
    <property type="component" value="Unassembled WGS sequence"/>
</dbReference>
<evidence type="ECO:0000313" key="6">
    <source>
        <dbReference type="EMBL" id="KAF0901940.1"/>
    </source>
</evidence>